<protein>
    <submittedName>
        <fullName evidence="1">Uncharacterized protein</fullName>
    </submittedName>
</protein>
<comment type="caution">
    <text evidence="1">The sequence shown here is derived from an EMBL/GenBank/DDBJ whole genome shotgun (WGS) entry which is preliminary data.</text>
</comment>
<organism evidence="1 2">
    <name type="scientific">Protopolystoma xenopodis</name>
    <dbReference type="NCBI Taxonomy" id="117903"/>
    <lineage>
        <taxon>Eukaryota</taxon>
        <taxon>Metazoa</taxon>
        <taxon>Spiralia</taxon>
        <taxon>Lophotrochozoa</taxon>
        <taxon>Platyhelminthes</taxon>
        <taxon>Monogenea</taxon>
        <taxon>Polyopisthocotylea</taxon>
        <taxon>Polystomatidea</taxon>
        <taxon>Polystomatidae</taxon>
        <taxon>Protopolystoma</taxon>
    </lineage>
</organism>
<accession>A0A3S4ZLV2</accession>
<evidence type="ECO:0000313" key="1">
    <source>
        <dbReference type="EMBL" id="VEL06572.1"/>
    </source>
</evidence>
<reference evidence="1" key="1">
    <citation type="submission" date="2018-11" db="EMBL/GenBank/DDBJ databases">
        <authorList>
            <consortium name="Pathogen Informatics"/>
        </authorList>
    </citation>
    <scope>NUCLEOTIDE SEQUENCE</scope>
</reference>
<evidence type="ECO:0000313" key="2">
    <source>
        <dbReference type="Proteomes" id="UP000784294"/>
    </source>
</evidence>
<sequence>MSDSTFTHSASEQVSEQVPIPGAFTPLFAGATANTNDVYGNSLSCSFSTHSTINTPQLQTSGLLPMTAGTATRLPWGLVNLSRLVRLRFIHGFRPLHSLISSKNALSDVQGHSLSALHRTTLASDNSSKIYKSASCMTFVKVEAEVYNTSDCLVLVRVELLEPDSTITVLTDDAGEASGNVPRPRSDFGNDHVYNELWTICVPLNLPTNMSKIRLLSLWFTYFTRPLPPRRLGMYHVDGPTLEVIMHSMDSGLATNKYLFFLHARSPINEYINTYFYLLTTFILISHFISPENRSLVQPCVKLAPLDNPVDPLDRAQDRRISPLSPKSQRPLLLLWVGLTSRQLLLRPGEARRLNLTGLAPHSGIYELNSICLKAAIVSRHTLGRLSPTNATGFTAIPDKPIISPALQANAVFVRQDNNFSTILTVT</sequence>
<dbReference type="OrthoDB" id="1733332at2759"/>
<dbReference type="AlphaFoldDB" id="A0A3S4ZLV2"/>
<dbReference type="Proteomes" id="UP000784294">
    <property type="component" value="Unassembled WGS sequence"/>
</dbReference>
<gene>
    <name evidence="1" type="ORF">PXEA_LOCUS12</name>
</gene>
<dbReference type="EMBL" id="CAAALY010000038">
    <property type="protein sequence ID" value="VEL06572.1"/>
    <property type="molecule type" value="Genomic_DNA"/>
</dbReference>
<name>A0A3S4ZLV2_9PLAT</name>
<proteinExistence type="predicted"/>
<keyword evidence="2" id="KW-1185">Reference proteome</keyword>